<evidence type="ECO:0000313" key="13">
    <source>
        <dbReference type="Proteomes" id="UP000722791"/>
    </source>
</evidence>
<keyword evidence="7" id="KW-0479">Metal-binding</keyword>
<evidence type="ECO:0000256" key="2">
    <source>
        <dbReference type="ARBA" id="ARBA00001947"/>
    </source>
</evidence>
<evidence type="ECO:0000256" key="1">
    <source>
        <dbReference type="ARBA" id="ARBA00000402"/>
    </source>
</evidence>
<evidence type="ECO:0000256" key="10">
    <source>
        <dbReference type="ARBA" id="ARBA00022833"/>
    </source>
</evidence>
<evidence type="ECO:0000256" key="7">
    <source>
        <dbReference type="ARBA" id="ARBA00022723"/>
    </source>
</evidence>
<comment type="catalytic activity">
    <reaction evidence="1">
        <text>Endonucleolytic cleavage of RNA, removing extra 3' nucleotides from tRNA precursor, generating 3' termini of tRNAs. A 3'-hydroxy group is left at the tRNA terminus and a 5'-phosphoryl group is left at the trailer molecule.</text>
        <dbReference type="EC" id="3.1.26.11"/>
    </reaction>
</comment>
<evidence type="ECO:0000256" key="9">
    <source>
        <dbReference type="ARBA" id="ARBA00022801"/>
    </source>
</evidence>
<evidence type="ECO:0000256" key="6">
    <source>
        <dbReference type="ARBA" id="ARBA00022722"/>
    </source>
</evidence>
<dbReference type="PANTHER" id="PTHR12553">
    <property type="entry name" value="ZINC PHOSPHODIESTERASE ELAC PROTEIN 2"/>
    <property type="match status" value="1"/>
</dbReference>
<keyword evidence="10" id="KW-0862">Zinc</keyword>
<accession>A0A8J4GNA8</accession>
<evidence type="ECO:0000256" key="8">
    <source>
        <dbReference type="ARBA" id="ARBA00022759"/>
    </source>
</evidence>
<dbReference type="Gene3D" id="3.60.15.10">
    <property type="entry name" value="Ribonuclease Z/Hydroxyacylglutathione hydrolase-like"/>
    <property type="match status" value="1"/>
</dbReference>
<feature type="compositionally biased region" description="Low complexity" evidence="11">
    <location>
        <begin position="877"/>
        <end position="889"/>
    </location>
</feature>
<keyword evidence="9" id="KW-0378">Hydrolase</keyword>
<sequence length="1007" mass="104604">MEQQQSIELKWITAPSDGVGQALLLTIRKSKRHTTPLQYLLNAPEGFSRLVLEHRCRPGPGLRALFLTDLSQEAQGGLGGLLLRLRQDGHAALRVVGPAGLHDTVEGLSYFVRWMHPALELTAITSANQGCVYDDECLEVRPIWPNSLLWQVPPWLNVAAGGADQAAHQAFKGSQGKETAEGEREVSAAGLSSKVRDRKPRGAVAGAASHVTTSSRRRRRDASAGSPKGSAGGEVKAALRPRLGASPSKACGADDDTSSASEAWDSGSCSTASTSSGAAAETDEGSGRGGRGRGQGRERGGEGRSGVGVVAPAAGTMLGRGCRGAVAGSSPPKRMKQASGSGTSTSGTSSSSTSTSGTSSSSSASESEEDDKVGSMTRASKRRRGGGRNNMPVAVAATGVATAAGSGSSGAATSNEDLFSKLDRLFMAGGNERRGFGAHNAVNRRGLAAGRASGVSSGEAAAMPDSGVSMTLRALIMEELHSTVSEHGFRTRPKCPTAIHRAAEAMAAKRPAATSYRNAKPMAAPAAPAPPHLARRPTDNLPLAYLLYLKHTRQAVLVVCAGSRGRIDALAAHPATALLRRTPPGLLLAVVNMAATEATSSWYYRRHVEATLPGPQVWPDIRPASASAAPLAGLGHVSSARVTMRLNAVAPVIFPLPYQVRIRQLAAARRAIGKAAAADAVDRELEDAITAAAAAAVFTSPSAPTAVAQIGSQRKYEEVSEPNGDEEGDRDDDDDEEEEEDKEAGSALNVNKDVDGGDAAGFGSKEAAGVVVSYLGAQEGGPKKARPSRIVKDGKLACTADRSVAARKGSVWKTEGRIASLLDTLTCTVVQRDGGGGGGAAATHAAGSGMRRGQVQAMASGEEGPPQALGYADDESSGSSEESASSPSSDEVEEEEGKKKEKQRQQQTQQQKQQSQPEVIVQWWDDRGGAGAGVTAPAPAPAPEPVVLAAGLVSEQQQQRQQKTSVGEVQRALLRERRGSGLAKMLTVRHLLGRRKIMIGNLKKIVI</sequence>
<comment type="similarity">
    <text evidence="3">Belongs to the RNase Z family.</text>
</comment>
<feature type="region of interest" description="Disordered" evidence="11">
    <location>
        <begin position="708"/>
        <end position="759"/>
    </location>
</feature>
<dbReference type="PANTHER" id="PTHR12553:SF70">
    <property type="entry name" value="RIBONUCLEASE Z"/>
    <property type="match status" value="1"/>
</dbReference>
<keyword evidence="8" id="KW-0255">Endonuclease</keyword>
<name>A0A8J4GNA8_9CHLO</name>
<feature type="region of interest" description="Disordered" evidence="11">
    <location>
        <begin position="835"/>
        <end position="943"/>
    </location>
</feature>
<keyword evidence="5" id="KW-0819">tRNA processing</keyword>
<feature type="region of interest" description="Disordered" evidence="11">
    <location>
        <begin position="174"/>
        <end position="391"/>
    </location>
</feature>
<evidence type="ECO:0000256" key="5">
    <source>
        <dbReference type="ARBA" id="ARBA00022694"/>
    </source>
</evidence>
<dbReference type="InterPro" id="IPR047151">
    <property type="entry name" value="RNZ2-like"/>
</dbReference>
<dbReference type="GO" id="GO:1990180">
    <property type="term" value="P:mitochondrial tRNA 3'-end processing"/>
    <property type="evidence" value="ECO:0007669"/>
    <property type="project" value="TreeGrafter"/>
</dbReference>
<evidence type="ECO:0000256" key="11">
    <source>
        <dbReference type="SAM" id="MobiDB-lite"/>
    </source>
</evidence>
<evidence type="ECO:0000313" key="12">
    <source>
        <dbReference type="EMBL" id="GIM10128.1"/>
    </source>
</evidence>
<feature type="compositionally biased region" description="Low complexity" evidence="11">
    <location>
        <begin position="339"/>
        <end position="363"/>
    </location>
</feature>
<feature type="compositionally biased region" description="Low complexity" evidence="11">
    <location>
        <begin position="905"/>
        <end position="918"/>
    </location>
</feature>
<dbReference type="AlphaFoldDB" id="A0A8J4GNA8"/>
<protein>
    <recommendedName>
        <fullName evidence="4">ribonuclease Z</fullName>
        <ecNumber evidence="4">3.1.26.11</ecNumber>
    </recommendedName>
</protein>
<reference evidence="12" key="1">
    <citation type="journal article" date="2021" name="Proc. Natl. Acad. Sci. U.S.A.">
        <title>Three genomes in the algal genus Volvox reveal the fate of a haploid sex-determining region after a transition to homothallism.</title>
        <authorList>
            <person name="Yamamoto K."/>
            <person name="Hamaji T."/>
            <person name="Kawai-Toyooka H."/>
            <person name="Matsuzaki R."/>
            <person name="Takahashi F."/>
            <person name="Nishimura Y."/>
            <person name="Kawachi M."/>
            <person name="Noguchi H."/>
            <person name="Minakuchi Y."/>
            <person name="Umen J.G."/>
            <person name="Toyoda A."/>
            <person name="Nozaki H."/>
        </authorList>
    </citation>
    <scope>NUCLEOTIDE SEQUENCE</scope>
    <source>
        <strain evidence="12">NIES-3785</strain>
    </source>
</reference>
<gene>
    <name evidence="12" type="ORF">Vretimale_13900</name>
</gene>
<feature type="compositionally biased region" description="Acidic residues" evidence="11">
    <location>
        <begin position="719"/>
        <end position="742"/>
    </location>
</feature>
<evidence type="ECO:0000256" key="3">
    <source>
        <dbReference type="ARBA" id="ARBA00007823"/>
    </source>
</evidence>
<dbReference type="EMBL" id="BNCQ01000033">
    <property type="protein sequence ID" value="GIM10128.1"/>
    <property type="molecule type" value="Genomic_DNA"/>
</dbReference>
<dbReference type="Proteomes" id="UP000722791">
    <property type="component" value="Unassembled WGS sequence"/>
</dbReference>
<comment type="cofactor">
    <cofactor evidence="2">
        <name>Zn(2+)</name>
        <dbReference type="ChEBI" id="CHEBI:29105"/>
    </cofactor>
</comment>
<dbReference type="EC" id="3.1.26.11" evidence="4"/>
<feature type="compositionally biased region" description="Low complexity" evidence="11">
    <location>
        <begin position="266"/>
        <end position="280"/>
    </location>
</feature>
<comment type="caution">
    <text evidence="12">The sequence shown here is derived from an EMBL/GenBank/DDBJ whole genome shotgun (WGS) entry which is preliminary data.</text>
</comment>
<keyword evidence="6" id="KW-0540">Nuclease</keyword>
<proteinExistence type="inferred from homology"/>
<organism evidence="12 13">
    <name type="scientific">Volvox reticuliferus</name>
    <dbReference type="NCBI Taxonomy" id="1737510"/>
    <lineage>
        <taxon>Eukaryota</taxon>
        <taxon>Viridiplantae</taxon>
        <taxon>Chlorophyta</taxon>
        <taxon>core chlorophytes</taxon>
        <taxon>Chlorophyceae</taxon>
        <taxon>CS clade</taxon>
        <taxon>Chlamydomonadales</taxon>
        <taxon>Volvocaceae</taxon>
        <taxon>Volvox</taxon>
    </lineage>
</organism>
<dbReference type="GO" id="GO:0046872">
    <property type="term" value="F:metal ion binding"/>
    <property type="evidence" value="ECO:0007669"/>
    <property type="project" value="UniProtKB-KW"/>
</dbReference>
<evidence type="ECO:0000256" key="4">
    <source>
        <dbReference type="ARBA" id="ARBA00012477"/>
    </source>
</evidence>
<dbReference type="GO" id="GO:0042781">
    <property type="term" value="F:3'-tRNA processing endoribonuclease activity"/>
    <property type="evidence" value="ECO:0007669"/>
    <property type="project" value="UniProtKB-EC"/>
</dbReference>
<dbReference type="InterPro" id="IPR036866">
    <property type="entry name" value="RibonucZ/Hydroxyglut_hydro"/>
</dbReference>
<dbReference type="GO" id="GO:0005739">
    <property type="term" value="C:mitochondrion"/>
    <property type="evidence" value="ECO:0007669"/>
    <property type="project" value="TreeGrafter"/>
</dbReference>